<dbReference type="Proteomes" id="UP000053257">
    <property type="component" value="Unassembled WGS sequence"/>
</dbReference>
<evidence type="ECO:0000313" key="2">
    <source>
        <dbReference type="Proteomes" id="UP000053257"/>
    </source>
</evidence>
<sequence>MTWQAVGGALLFAPEIYKTMKVYWFDNPTVLMTEMSKFLDEVERGIKDIEAHQKASLMGSRLAVPGRVDYCTTQELSDRLSLCRKFYSRYRLLLEEKYPSRWMFVADADYTVIERIKELSKSVKALRGDYIESSHIILFDEQDPEILSLYEQDE</sequence>
<keyword evidence="2" id="KW-1185">Reference proteome</keyword>
<dbReference type="HOGENOM" id="CLU_1704861_0_0_1"/>
<dbReference type="EMBL" id="KN840488">
    <property type="protein sequence ID" value="KIP07950.1"/>
    <property type="molecule type" value="Genomic_DNA"/>
</dbReference>
<dbReference type="AlphaFoldDB" id="A0A0C3SBG8"/>
<evidence type="ECO:0000313" key="1">
    <source>
        <dbReference type="EMBL" id="KIP07950.1"/>
    </source>
</evidence>
<gene>
    <name evidence="1" type="ORF">PHLGIDRAFT_404323</name>
</gene>
<proteinExistence type="predicted"/>
<accession>A0A0C3SBG8</accession>
<protein>
    <submittedName>
        <fullName evidence="1">Uncharacterized protein</fullName>
    </submittedName>
</protein>
<organism evidence="1 2">
    <name type="scientific">Phlebiopsis gigantea (strain 11061_1 CR5-6)</name>
    <name type="common">White-rot fungus</name>
    <name type="synonym">Peniophora gigantea</name>
    <dbReference type="NCBI Taxonomy" id="745531"/>
    <lineage>
        <taxon>Eukaryota</taxon>
        <taxon>Fungi</taxon>
        <taxon>Dikarya</taxon>
        <taxon>Basidiomycota</taxon>
        <taxon>Agaricomycotina</taxon>
        <taxon>Agaricomycetes</taxon>
        <taxon>Polyporales</taxon>
        <taxon>Phanerochaetaceae</taxon>
        <taxon>Phlebiopsis</taxon>
    </lineage>
</organism>
<reference evidence="1 2" key="1">
    <citation type="journal article" date="2014" name="PLoS Genet.">
        <title>Analysis of the Phlebiopsis gigantea genome, transcriptome and secretome provides insight into its pioneer colonization strategies of wood.</title>
        <authorList>
            <person name="Hori C."/>
            <person name="Ishida T."/>
            <person name="Igarashi K."/>
            <person name="Samejima M."/>
            <person name="Suzuki H."/>
            <person name="Master E."/>
            <person name="Ferreira P."/>
            <person name="Ruiz-Duenas F.J."/>
            <person name="Held B."/>
            <person name="Canessa P."/>
            <person name="Larrondo L.F."/>
            <person name="Schmoll M."/>
            <person name="Druzhinina I.S."/>
            <person name="Kubicek C.P."/>
            <person name="Gaskell J.A."/>
            <person name="Kersten P."/>
            <person name="St John F."/>
            <person name="Glasner J."/>
            <person name="Sabat G."/>
            <person name="Splinter BonDurant S."/>
            <person name="Syed K."/>
            <person name="Yadav J."/>
            <person name="Mgbeahuruike A.C."/>
            <person name="Kovalchuk A."/>
            <person name="Asiegbu F.O."/>
            <person name="Lackner G."/>
            <person name="Hoffmeister D."/>
            <person name="Rencoret J."/>
            <person name="Gutierrez A."/>
            <person name="Sun H."/>
            <person name="Lindquist E."/>
            <person name="Barry K."/>
            <person name="Riley R."/>
            <person name="Grigoriev I.V."/>
            <person name="Henrissat B."/>
            <person name="Kues U."/>
            <person name="Berka R.M."/>
            <person name="Martinez A.T."/>
            <person name="Covert S.F."/>
            <person name="Blanchette R.A."/>
            <person name="Cullen D."/>
        </authorList>
    </citation>
    <scope>NUCLEOTIDE SEQUENCE [LARGE SCALE GENOMIC DNA]</scope>
    <source>
        <strain evidence="1 2">11061_1 CR5-6</strain>
    </source>
</reference>
<name>A0A0C3SBG8_PHLG1</name>